<dbReference type="GO" id="GO:0016020">
    <property type="term" value="C:membrane"/>
    <property type="evidence" value="ECO:0007669"/>
    <property type="project" value="UniProtKB-SubCell"/>
</dbReference>
<dbReference type="STRING" id="211165.GCA_000317285_00976"/>
<dbReference type="OrthoDB" id="9771198at2"/>
<feature type="domain" description="STAS" evidence="6">
    <location>
        <begin position="446"/>
        <end position="561"/>
    </location>
</feature>
<dbReference type="RefSeq" id="WP_016873532.1">
    <property type="nucleotide sequence ID" value="NZ_AJLN01000045.1"/>
</dbReference>
<comment type="subcellular location">
    <subcellularLocation>
        <location evidence="1">Membrane</location>
        <topology evidence="1">Multi-pass membrane protein</topology>
    </subcellularLocation>
</comment>
<dbReference type="Proteomes" id="UP000268857">
    <property type="component" value="Unassembled WGS sequence"/>
</dbReference>
<dbReference type="InterPro" id="IPR002645">
    <property type="entry name" value="STAS_dom"/>
</dbReference>
<dbReference type="Pfam" id="PF00916">
    <property type="entry name" value="Sulfate_transp"/>
    <property type="match status" value="1"/>
</dbReference>
<organism evidence="7 8">
    <name type="scientific">Chlorogloeopsis fritschii PCC 6912</name>
    <dbReference type="NCBI Taxonomy" id="211165"/>
    <lineage>
        <taxon>Bacteria</taxon>
        <taxon>Bacillati</taxon>
        <taxon>Cyanobacteriota</taxon>
        <taxon>Cyanophyceae</taxon>
        <taxon>Nostocales</taxon>
        <taxon>Chlorogloeopsidaceae</taxon>
        <taxon>Chlorogloeopsis</taxon>
    </lineage>
</organism>
<feature type="transmembrane region" description="Helical" evidence="5">
    <location>
        <begin position="145"/>
        <end position="166"/>
    </location>
</feature>
<reference evidence="7 8" key="1">
    <citation type="journal article" date="2019" name="Genome Biol. Evol.">
        <title>Day and night: Metabolic profiles and evolutionary relationships of six axenic non-marine cyanobacteria.</title>
        <authorList>
            <person name="Will S.E."/>
            <person name="Henke P."/>
            <person name="Boedeker C."/>
            <person name="Huang S."/>
            <person name="Brinkmann H."/>
            <person name="Rohde M."/>
            <person name="Jarek M."/>
            <person name="Friedl T."/>
            <person name="Seufert S."/>
            <person name="Schumacher M."/>
            <person name="Overmann J."/>
            <person name="Neumann-Schaal M."/>
            <person name="Petersen J."/>
        </authorList>
    </citation>
    <scope>NUCLEOTIDE SEQUENCE [LARGE SCALE GENOMIC DNA]</scope>
    <source>
        <strain evidence="7 8">PCC 6912</strain>
    </source>
</reference>
<evidence type="ECO:0000259" key="6">
    <source>
        <dbReference type="PROSITE" id="PS50801"/>
    </source>
</evidence>
<dbReference type="PANTHER" id="PTHR11814">
    <property type="entry name" value="SULFATE TRANSPORTER"/>
    <property type="match status" value="1"/>
</dbReference>
<dbReference type="Gene3D" id="3.30.750.24">
    <property type="entry name" value="STAS domain"/>
    <property type="match status" value="1"/>
</dbReference>
<dbReference type="EMBL" id="RSCJ01000005">
    <property type="protein sequence ID" value="RUR84121.1"/>
    <property type="molecule type" value="Genomic_DNA"/>
</dbReference>
<evidence type="ECO:0000256" key="1">
    <source>
        <dbReference type="ARBA" id="ARBA00004141"/>
    </source>
</evidence>
<feature type="transmembrane region" description="Helical" evidence="5">
    <location>
        <begin position="360"/>
        <end position="380"/>
    </location>
</feature>
<proteinExistence type="predicted"/>
<evidence type="ECO:0000256" key="5">
    <source>
        <dbReference type="SAM" id="Phobius"/>
    </source>
</evidence>
<dbReference type="SUPFAM" id="SSF52091">
    <property type="entry name" value="SpoIIaa-like"/>
    <property type="match status" value="1"/>
</dbReference>
<gene>
    <name evidence="7" type="ORF">PCC6912_17150</name>
</gene>
<feature type="transmembrane region" description="Helical" evidence="5">
    <location>
        <begin position="111"/>
        <end position="133"/>
    </location>
</feature>
<feature type="transmembrane region" description="Helical" evidence="5">
    <location>
        <begin position="56"/>
        <end position="75"/>
    </location>
</feature>
<comment type="caution">
    <text evidence="7">The sequence shown here is derived from an EMBL/GenBank/DDBJ whole genome shotgun (WGS) entry which is preliminary data.</text>
</comment>
<keyword evidence="8" id="KW-1185">Reference proteome</keyword>
<dbReference type="AlphaFoldDB" id="A0A3S0YGK0"/>
<dbReference type="Pfam" id="PF01740">
    <property type="entry name" value="STAS"/>
    <property type="match status" value="1"/>
</dbReference>
<evidence type="ECO:0000256" key="3">
    <source>
        <dbReference type="ARBA" id="ARBA00022989"/>
    </source>
</evidence>
<keyword evidence="3 5" id="KW-1133">Transmembrane helix</keyword>
<dbReference type="InterPro" id="IPR036513">
    <property type="entry name" value="STAS_dom_sf"/>
</dbReference>
<accession>A0A3S0YGK0</accession>
<dbReference type="InterPro" id="IPR001902">
    <property type="entry name" value="SLC26A/SulP_fam"/>
</dbReference>
<feature type="transmembrane region" description="Helical" evidence="5">
    <location>
        <begin position="186"/>
        <end position="204"/>
    </location>
</feature>
<feature type="transmembrane region" description="Helical" evidence="5">
    <location>
        <begin position="334"/>
        <end position="354"/>
    </location>
</feature>
<protein>
    <submittedName>
        <fullName evidence="7">Sodium-independent anion transporter</fullName>
    </submittedName>
</protein>
<keyword evidence="2 5" id="KW-0812">Transmembrane</keyword>
<dbReference type="NCBIfam" id="TIGR00815">
    <property type="entry name" value="sulP"/>
    <property type="match status" value="1"/>
</dbReference>
<feature type="transmembrane region" description="Helical" evidence="5">
    <location>
        <begin position="258"/>
        <end position="278"/>
    </location>
</feature>
<dbReference type="GO" id="GO:0055085">
    <property type="term" value="P:transmembrane transport"/>
    <property type="evidence" value="ECO:0007669"/>
    <property type="project" value="InterPro"/>
</dbReference>
<dbReference type="InterPro" id="IPR011547">
    <property type="entry name" value="SLC26A/SulP_dom"/>
</dbReference>
<dbReference type="CDD" id="cd07042">
    <property type="entry name" value="STAS_SulP_like_sulfate_transporter"/>
    <property type="match status" value="1"/>
</dbReference>
<evidence type="ECO:0000313" key="7">
    <source>
        <dbReference type="EMBL" id="RUR84121.1"/>
    </source>
</evidence>
<evidence type="ECO:0000256" key="4">
    <source>
        <dbReference type="ARBA" id="ARBA00023136"/>
    </source>
</evidence>
<sequence length="577" mass="61777">MNVQLKTYKVIPLQMPGLKRLLSYQRTWLRGDVLAGVTVAAYLIPQCMAYGELAGVEPVVGLWAILPPMIIYTLLGSSPQLSVGPESTTAVMTAAAIAPLIAANGGNYASFASLLALMVGVVCIIGYIAKLGFLADLLSKPILTGYMAGVAVIMITGQLGKIGGIGIEANTVSGEVGEFLSQLNRIHWPTLILATLVLFFLFTIQRRFRTAPGPLLAVLLATAAVALFNLDERGVAIVGEIPAGLPQFALPSLSVQDFLPLVASAIGIAIVGYSDNVLTARAFANRNHYKIDANQELLALGTSNLGNGLMQGFPISSSGSRTVIGDSLGSKTQVFSLVALVVVVLVLLFLRPLLAQFPKAALGAIVIYAATKLIEIPEFIRLGQFRRSELFLALITTVGVLLTDILIGVGIAVGLSVIDLFARVARPHDAVLGEVPGLPGLHDIEDWEGAKTIPGLVIYRYDAPLCFANAENFKRRALEAIEAEAVPVEWFVLNTEAIAEVDITAIDTLAELQSELAARNITFAMARVKQDLYIQLKRSQLLQKIGNERIYLTLHTAIAGFSERDRHSSSKVVESDK</sequence>
<keyword evidence="4 5" id="KW-0472">Membrane</keyword>
<feature type="transmembrane region" description="Helical" evidence="5">
    <location>
        <begin position="211"/>
        <end position="230"/>
    </location>
</feature>
<name>A0A3S0YGK0_CHLFR</name>
<evidence type="ECO:0000313" key="8">
    <source>
        <dbReference type="Proteomes" id="UP000268857"/>
    </source>
</evidence>
<dbReference type="PROSITE" id="PS50801">
    <property type="entry name" value="STAS"/>
    <property type="match status" value="1"/>
</dbReference>
<evidence type="ECO:0000256" key="2">
    <source>
        <dbReference type="ARBA" id="ARBA00022692"/>
    </source>
</evidence>
<feature type="transmembrane region" description="Helical" evidence="5">
    <location>
        <begin position="392"/>
        <end position="418"/>
    </location>
</feature>